<gene>
    <name evidence="1" type="ORF">FM038_000025</name>
</gene>
<keyword evidence="2" id="KW-1185">Reference proteome</keyword>
<reference evidence="1" key="1">
    <citation type="submission" date="2021-07" db="EMBL/GenBank/DDBJ databases">
        <title>Shewanella sp. YLB-07 whole genome sequence.</title>
        <authorList>
            <person name="Yu L."/>
        </authorList>
    </citation>
    <scope>NUCLEOTIDE SEQUENCE</scope>
    <source>
        <strain evidence="1">YLB-08</strain>
    </source>
</reference>
<dbReference type="EMBL" id="CP045503">
    <property type="protein sequence ID" value="QPG55998.1"/>
    <property type="molecule type" value="Genomic_DNA"/>
</dbReference>
<name>A0ABX6V1Z4_9GAMM</name>
<sequence length="223" mass="25853">MKLHTWHIALSTTLLTLAAYFLNSYREPQQVSLPELQLTSFNQEQLHSPTQDQIVIDPAKLQTVNELIDVEGKQVAAIHPFHIDRSNKEFKRLLAKYEVEKGAFVERGTSYFYKENDGNPYFLASPPSLNNLMFDDPDQYIELRVAEFNEIDEPYSNNWGGEFDMLDVNYHYCKVTTCLVRASHKSLAYARDYLEQFQQYNPDLNIDFTTMSSGDIVLTYSKL</sequence>
<organism evidence="1 2">
    <name type="scientific">Shewanella eurypsychrophilus</name>
    <dbReference type="NCBI Taxonomy" id="2593656"/>
    <lineage>
        <taxon>Bacteria</taxon>
        <taxon>Pseudomonadati</taxon>
        <taxon>Pseudomonadota</taxon>
        <taxon>Gammaproteobacteria</taxon>
        <taxon>Alteromonadales</taxon>
        <taxon>Shewanellaceae</taxon>
        <taxon>Shewanella</taxon>
    </lineage>
</organism>
<dbReference type="Proteomes" id="UP000316416">
    <property type="component" value="Chromosome"/>
</dbReference>
<evidence type="ECO:0000313" key="2">
    <source>
        <dbReference type="Proteomes" id="UP000316416"/>
    </source>
</evidence>
<protein>
    <submittedName>
        <fullName evidence="1">Uncharacterized protein</fullName>
    </submittedName>
</protein>
<accession>A0ABX6V1Z4</accession>
<proteinExistence type="predicted"/>
<dbReference type="RefSeq" id="WP_142873249.1">
    <property type="nucleotide sequence ID" value="NZ_CP045503.2"/>
</dbReference>
<evidence type="ECO:0000313" key="1">
    <source>
        <dbReference type="EMBL" id="QPG55998.1"/>
    </source>
</evidence>